<feature type="transmembrane region" description="Helical" evidence="8">
    <location>
        <begin position="206"/>
        <end position="234"/>
    </location>
</feature>
<evidence type="ECO:0000313" key="10">
    <source>
        <dbReference type="Proteomes" id="UP000718281"/>
    </source>
</evidence>
<feature type="transmembrane region" description="Helical" evidence="8">
    <location>
        <begin position="241"/>
        <end position="262"/>
    </location>
</feature>
<evidence type="ECO:0000256" key="4">
    <source>
        <dbReference type="ARBA" id="ARBA00022692"/>
    </source>
</evidence>
<comment type="subcellular location">
    <subcellularLocation>
        <location evidence="1">Cell membrane</location>
        <topology evidence="1">Multi-pass membrane protein</topology>
    </subcellularLocation>
</comment>
<reference evidence="9 10" key="1">
    <citation type="submission" date="2020-10" db="EMBL/GenBank/DDBJ databases">
        <title>Connecting structure to function with the recovery of over 1000 high-quality activated sludge metagenome-assembled genomes encoding full-length rRNA genes using long-read sequencing.</title>
        <authorList>
            <person name="Singleton C.M."/>
            <person name="Petriglieri F."/>
            <person name="Kristensen J.M."/>
            <person name="Kirkegaard R.H."/>
            <person name="Michaelsen T.Y."/>
            <person name="Andersen M.H."/>
            <person name="Karst S.M."/>
            <person name="Dueholm M.S."/>
            <person name="Nielsen P.H."/>
            <person name="Albertsen M."/>
        </authorList>
    </citation>
    <scope>NUCLEOTIDE SEQUENCE [LARGE SCALE GENOMIC DNA]</scope>
    <source>
        <strain evidence="9">AalE_18-Q3-R2-46_BAT3C.188</strain>
    </source>
</reference>
<keyword evidence="4 8" id="KW-0812">Transmembrane</keyword>
<evidence type="ECO:0000256" key="1">
    <source>
        <dbReference type="ARBA" id="ARBA00004651"/>
    </source>
</evidence>
<comment type="similarity">
    <text evidence="7">Belongs to the glycosyltransferase 87 family.</text>
</comment>
<dbReference type="GO" id="GO:0016758">
    <property type="term" value="F:hexosyltransferase activity"/>
    <property type="evidence" value="ECO:0007669"/>
    <property type="project" value="InterPro"/>
</dbReference>
<dbReference type="Pfam" id="PF09594">
    <property type="entry name" value="GT87"/>
    <property type="match status" value="1"/>
</dbReference>
<feature type="transmembrane region" description="Helical" evidence="8">
    <location>
        <begin position="382"/>
        <end position="401"/>
    </location>
</feature>
<feature type="transmembrane region" description="Helical" evidence="8">
    <location>
        <begin position="312"/>
        <end position="334"/>
    </location>
</feature>
<dbReference type="InterPro" id="IPR018584">
    <property type="entry name" value="GT87"/>
</dbReference>
<dbReference type="AlphaFoldDB" id="A0A934X6S4"/>
<organism evidence="9 10">
    <name type="scientific">Candidatus Phosphoribacter hodrii</name>
    <dbReference type="NCBI Taxonomy" id="2953743"/>
    <lineage>
        <taxon>Bacteria</taxon>
        <taxon>Bacillati</taxon>
        <taxon>Actinomycetota</taxon>
        <taxon>Actinomycetes</taxon>
        <taxon>Micrococcales</taxon>
        <taxon>Dermatophilaceae</taxon>
        <taxon>Candidatus Phosphoribacter</taxon>
    </lineage>
</organism>
<dbReference type="EMBL" id="JADIXZ010000009">
    <property type="protein sequence ID" value="MBK6302261.1"/>
    <property type="molecule type" value="Genomic_DNA"/>
</dbReference>
<comment type="caution">
    <text evidence="9">The sequence shown here is derived from an EMBL/GenBank/DDBJ whole genome shotgun (WGS) entry which is preliminary data.</text>
</comment>
<feature type="transmembrane region" description="Helical" evidence="8">
    <location>
        <begin position="346"/>
        <end position="376"/>
    </location>
</feature>
<keyword evidence="6 8" id="KW-0472">Membrane</keyword>
<feature type="transmembrane region" description="Helical" evidence="8">
    <location>
        <begin position="173"/>
        <end position="200"/>
    </location>
</feature>
<evidence type="ECO:0000256" key="8">
    <source>
        <dbReference type="SAM" id="Phobius"/>
    </source>
</evidence>
<name>A0A934X6S4_9MICO</name>
<keyword evidence="2" id="KW-1003">Cell membrane</keyword>
<keyword evidence="3" id="KW-0808">Transferase</keyword>
<evidence type="ECO:0000256" key="2">
    <source>
        <dbReference type="ARBA" id="ARBA00022475"/>
    </source>
</evidence>
<sequence>MTAADRVVVPSREDPVARSASVVAGGPLGRYAVPLARGWRRLAAGLVAASCVPMAASVALRGYCIDAGWNSPDQFFHMCYSDLPATFGDQNLGAGLGAFLAGGVGAPTPVQPPLTALLLAFTGGLVPDGSAQARARFYFGIWAVLIALLLAVTVWFTAAAVRRMPMRAAHVALSPVVALTAVVSPDLLGVALASGALWAWSRSRPVISGVLFGLAISARSYPVLLLVAIALVAVRAGRGRTVLPVAGAAIVTFAAVVALVALGNPGGAMRAYSTWVGAEAGFGSPWVLGQLARPDGAQSLGFSLPDPLSPSVLTLLAASGWLVAILVGPWLAWAGERRPGVAEVSLVMVAIVLVTGKSFPVQASIWLVPLVALVGIQWRDHLIWSGAEALHFGAVWLYLAGSSVADRGLPSGWYLLLLLLRLLAIGWLVLQVWWQARDRMPHVVSPRETDPLAGPLRDAPDALIMRVG</sequence>
<evidence type="ECO:0000313" key="9">
    <source>
        <dbReference type="EMBL" id="MBK6302261.1"/>
    </source>
</evidence>
<protein>
    <submittedName>
        <fullName evidence="9">DUF2029 domain-containing protein</fullName>
    </submittedName>
</protein>
<feature type="transmembrane region" description="Helical" evidence="8">
    <location>
        <begin position="413"/>
        <end position="434"/>
    </location>
</feature>
<dbReference type="Proteomes" id="UP000718281">
    <property type="component" value="Unassembled WGS sequence"/>
</dbReference>
<dbReference type="GO" id="GO:0005886">
    <property type="term" value="C:plasma membrane"/>
    <property type="evidence" value="ECO:0007669"/>
    <property type="project" value="UniProtKB-SubCell"/>
</dbReference>
<evidence type="ECO:0000256" key="7">
    <source>
        <dbReference type="ARBA" id="ARBA00024033"/>
    </source>
</evidence>
<keyword evidence="5 8" id="KW-1133">Transmembrane helix</keyword>
<gene>
    <name evidence="9" type="ORF">IPF40_14935</name>
</gene>
<evidence type="ECO:0000256" key="5">
    <source>
        <dbReference type="ARBA" id="ARBA00022989"/>
    </source>
</evidence>
<accession>A0A934X6S4</accession>
<feature type="transmembrane region" description="Helical" evidence="8">
    <location>
        <begin position="137"/>
        <end position="161"/>
    </location>
</feature>
<evidence type="ECO:0000256" key="6">
    <source>
        <dbReference type="ARBA" id="ARBA00023136"/>
    </source>
</evidence>
<proteinExistence type="inferred from homology"/>
<evidence type="ECO:0000256" key="3">
    <source>
        <dbReference type="ARBA" id="ARBA00022679"/>
    </source>
</evidence>